<proteinExistence type="predicted"/>
<name>A0ABQ4SDR6_9HYPH</name>
<evidence type="ECO:0000313" key="1">
    <source>
        <dbReference type="EMBL" id="GJE00541.1"/>
    </source>
</evidence>
<protein>
    <submittedName>
        <fullName evidence="1">Uncharacterized protein</fullName>
    </submittedName>
</protein>
<organism evidence="1 2">
    <name type="scientific">Methylobacterium isbiliense</name>
    <dbReference type="NCBI Taxonomy" id="315478"/>
    <lineage>
        <taxon>Bacteria</taxon>
        <taxon>Pseudomonadati</taxon>
        <taxon>Pseudomonadota</taxon>
        <taxon>Alphaproteobacteria</taxon>
        <taxon>Hyphomicrobiales</taxon>
        <taxon>Methylobacteriaceae</taxon>
        <taxon>Methylobacterium</taxon>
    </lineage>
</organism>
<comment type="caution">
    <text evidence="1">The sequence shown here is derived from an EMBL/GenBank/DDBJ whole genome shotgun (WGS) entry which is preliminary data.</text>
</comment>
<keyword evidence="2" id="KW-1185">Reference proteome</keyword>
<reference evidence="1" key="1">
    <citation type="journal article" date="2021" name="Front. Microbiol.">
        <title>Comprehensive Comparative Genomics and Phenotyping of Methylobacterium Species.</title>
        <authorList>
            <person name="Alessa O."/>
            <person name="Ogura Y."/>
            <person name="Fujitani Y."/>
            <person name="Takami H."/>
            <person name="Hayashi T."/>
            <person name="Sahin N."/>
            <person name="Tani A."/>
        </authorList>
    </citation>
    <scope>NUCLEOTIDE SEQUENCE</scope>
    <source>
        <strain evidence="1">DSM 17168</strain>
    </source>
</reference>
<gene>
    <name evidence="1" type="ORF">GMJLKIPL_2464</name>
</gene>
<accession>A0ABQ4SDR6</accession>
<evidence type="ECO:0000313" key="2">
    <source>
        <dbReference type="Proteomes" id="UP001055153"/>
    </source>
</evidence>
<reference evidence="1" key="2">
    <citation type="submission" date="2021-08" db="EMBL/GenBank/DDBJ databases">
        <authorList>
            <person name="Tani A."/>
            <person name="Ola A."/>
            <person name="Ogura Y."/>
            <person name="Katsura K."/>
            <person name="Hayashi T."/>
        </authorList>
    </citation>
    <scope>NUCLEOTIDE SEQUENCE</scope>
    <source>
        <strain evidence="1">DSM 17168</strain>
    </source>
</reference>
<dbReference type="RefSeq" id="WP_238235427.1">
    <property type="nucleotide sequence ID" value="NZ_BPQQ01000028.1"/>
</dbReference>
<sequence>MIPVWPADLPQRFRAADSSFGFGDGRLRTPMDAGPPKVRRRFSAVVKPVTLSWRGSEDDVARFERFFEEEIAGGSLPFFLPDPRRDGRPLLTDDGVVLLDDQGRPLLNTAWWLCLFGETVPTQIPVTGLLMQVNMQLAVLP</sequence>
<dbReference type="Proteomes" id="UP001055153">
    <property type="component" value="Unassembled WGS sequence"/>
</dbReference>
<dbReference type="EMBL" id="BPQQ01000028">
    <property type="protein sequence ID" value="GJE00541.1"/>
    <property type="molecule type" value="Genomic_DNA"/>
</dbReference>